<dbReference type="Gene3D" id="1.10.1070.20">
    <property type="match status" value="1"/>
</dbReference>
<dbReference type="Proteomes" id="UP001597448">
    <property type="component" value="Unassembled WGS sequence"/>
</dbReference>
<keyword evidence="2" id="KW-1185">Reference proteome</keyword>
<evidence type="ECO:0000313" key="1">
    <source>
        <dbReference type="EMBL" id="MFD2409157.1"/>
    </source>
</evidence>
<name>A0ABW5F5S6_9BACL</name>
<proteinExistence type="predicted"/>
<evidence type="ECO:0008006" key="3">
    <source>
        <dbReference type="Google" id="ProtNLM"/>
    </source>
</evidence>
<protein>
    <recommendedName>
        <fullName evidence="3">HipA-like C-terminal domain-containing protein</fullName>
    </recommendedName>
</protein>
<evidence type="ECO:0000313" key="2">
    <source>
        <dbReference type="Proteomes" id="UP001597448"/>
    </source>
</evidence>
<organism evidence="1 2">
    <name type="scientific">Paenibacillus rhizoplanae</name>
    <dbReference type="NCBI Taxonomy" id="1917181"/>
    <lineage>
        <taxon>Bacteria</taxon>
        <taxon>Bacillati</taxon>
        <taxon>Bacillota</taxon>
        <taxon>Bacilli</taxon>
        <taxon>Bacillales</taxon>
        <taxon>Paenibacillaceae</taxon>
        <taxon>Paenibacillus</taxon>
    </lineage>
</organism>
<accession>A0ABW5F5S6</accession>
<reference evidence="2" key="1">
    <citation type="journal article" date="2019" name="Int. J. Syst. Evol. Microbiol.">
        <title>The Global Catalogue of Microorganisms (GCM) 10K type strain sequencing project: providing services to taxonomists for standard genome sequencing and annotation.</title>
        <authorList>
            <consortium name="The Broad Institute Genomics Platform"/>
            <consortium name="The Broad Institute Genome Sequencing Center for Infectious Disease"/>
            <person name="Wu L."/>
            <person name="Ma J."/>
        </authorList>
    </citation>
    <scope>NUCLEOTIDE SEQUENCE [LARGE SCALE GENOMIC DNA]</scope>
    <source>
        <strain evidence="2">CCM 8725</strain>
    </source>
</reference>
<comment type="caution">
    <text evidence="1">The sequence shown here is derived from an EMBL/GenBank/DDBJ whole genome shotgun (WGS) entry which is preliminary data.</text>
</comment>
<dbReference type="RefSeq" id="WP_379312661.1">
    <property type="nucleotide sequence ID" value="NZ_JBHUKY010000012.1"/>
</dbReference>
<gene>
    <name evidence="1" type="ORF">ACFSX3_04710</name>
</gene>
<dbReference type="EMBL" id="JBHUKY010000012">
    <property type="protein sequence ID" value="MFD2409157.1"/>
    <property type="molecule type" value="Genomic_DNA"/>
</dbReference>
<sequence length="234" mass="27060">MKWKMGNVWAKANKFGYEGLAEWASYEIIKCSNIDPQLIVPYSQCILREEDTTDYPGCYSEDFLMPGESLITLQRVLESYGIRFEEITRDRSTHDAVLFIVEFIRNAIHLDTLEYFSIMLPLDALLLNEDRHLNNIAFIHGDSGYRLCPLFDHGLSLLSDTKDYPLTMPVDVAIRTVKAKPFSKDFSKQARALDTTLQINRSSVLQFIEQNDKQLGRVSKILRSQIVKYEYLFV</sequence>